<accession>A0A0H4VF56</accession>
<dbReference type="InterPro" id="IPR036641">
    <property type="entry name" value="HPT_dom_sf"/>
</dbReference>
<evidence type="ECO:0008006" key="3">
    <source>
        <dbReference type="Google" id="ProtNLM"/>
    </source>
</evidence>
<protein>
    <recommendedName>
        <fullName evidence="3">Hpt domain-containing protein</fullName>
    </recommendedName>
</protein>
<dbReference type="Proteomes" id="UP000059113">
    <property type="component" value="Chromosome"/>
</dbReference>
<proteinExistence type="predicted"/>
<organism evidence="1 2">
    <name type="scientific">Aurantiacibacter atlanticus</name>
    <dbReference type="NCBI Taxonomy" id="1648404"/>
    <lineage>
        <taxon>Bacteria</taxon>
        <taxon>Pseudomonadati</taxon>
        <taxon>Pseudomonadota</taxon>
        <taxon>Alphaproteobacteria</taxon>
        <taxon>Sphingomonadales</taxon>
        <taxon>Erythrobacteraceae</taxon>
        <taxon>Aurantiacibacter</taxon>
    </lineage>
</organism>
<reference evidence="2" key="2">
    <citation type="submission" date="2015-04" db="EMBL/GenBank/DDBJ databases">
        <title>The complete genome sequence of Erythrobacter sp. s21-N3.</title>
        <authorList>
            <person name="Zhuang L."/>
            <person name="Liu Y."/>
            <person name="Shao Z."/>
        </authorList>
    </citation>
    <scope>NUCLEOTIDE SEQUENCE [LARGE SCALE GENOMIC DNA]</scope>
    <source>
        <strain evidence="2">s21-N3</strain>
    </source>
</reference>
<sequence>MKARMTYANSDFELTLTAAAGDDPSLMAELRAGFMQSLTGQVELLRRSRCDANWRITAERLRGLGASFHAGELITLAQEAIDDAPGDPTVLVKLGTLTSRFSVTN</sequence>
<evidence type="ECO:0000313" key="2">
    <source>
        <dbReference type="Proteomes" id="UP000059113"/>
    </source>
</evidence>
<dbReference type="STRING" id="1648404.CP97_09585"/>
<name>A0A0H4VF56_9SPHN</name>
<evidence type="ECO:0000313" key="1">
    <source>
        <dbReference type="EMBL" id="AKQ43347.2"/>
    </source>
</evidence>
<dbReference type="SUPFAM" id="SSF47226">
    <property type="entry name" value="Histidine-containing phosphotransfer domain, HPT domain"/>
    <property type="match status" value="1"/>
</dbReference>
<keyword evidence="2" id="KW-1185">Reference proteome</keyword>
<reference evidence="1 2" key="1">
    <citation type="journal article" date="2015" name="Int. J. Syst. Evol. Microbiol.">
        <title>Erythrobacter atlanticus sp. nov., a bacterium from ocean sediment able to degrade polycyclic aromatic hydrocarbons.</title>
        <authorList>
            <person name="Zhuang L."/>
            <person name="Liu Y."/>
            <person name="Wang L."/>
            <person name="Wang W."/>
            <person name="Shao Z."/>
        </authorList>
    </citation>
    <scope>NUCLEOTIDE SEQUENCE [LARGE SCALE GENOMIC DNA]</scope>
    <source>
        <strain evidence="2">s21-N3</strain>
    </source>
</reference>
<dbReference type="AlphaFoldDB" id="A0A0H4VF56"/>
<gene>
    <name evidence="1" type="ORF">CP97_09585</name>
</gene>
<dbReference type="EMBL" id="CP011310">
    <property type="protein sequence ID" value="AKQ43347.2"/>
    <property type="molecule type" value="Genomic_DNA"/>
</dbReference>
<dbReference type="KEGG" id="ery:CP97_09585"/>
<dbReference type="GO" id="GO:0000160">
    <property type="term" value="P:phosphorelay signal transduction system"/>
    <property type="evidence" value="ECO:0007669"/>
    <property type="project" value="InterPro"/>
</dbReference>